<sequence length="684" mass="73576">MLLSRSCRRVLHSSVPGRCSRRGSIRGSLDTVTRWRTRAHRLLSTSEDAAAPDIAAQPHDIRNIAIIAHVDHGKTTLVDKLLQACSTEGKDGGGVDRLLDNNDLERERGITIMSKVTRLSWGNHVLNVVDTPGHADFGGEVERVLSMVDAVLLGGDATEGPMSQTKFVLTKALAAGLRPMVVLNKVDRDSARLSGEVENEIFDLFVQLGADDDQMEYSTLYASAKQGWATEDLDQAISWCKTAPEPSMRFLLDHIAETVRPPYDESMLSEPFAMAVNNIGSDTYLGRLATGKIVSGVVEAGKSVKTLGRLGGGEQSGPHKVAELFVTRGVTREPLGASSAGAGDIITVAGADCCVGDTIACAVEGREDPLPTPGVAPPTLAMVFGVNTGPLGGKDGTYMTASKIKDRLTYETENNVTILVNNVSSDPDKAEVLGRGELQLGILIENMRREGYEFCVSPPRVLTTEDEEGNTLEPIEEVTVDVDSDYTGVVIDKLTGSRRGVMMEMKDAHEGKTRLVFEVPSRGLMGFGAEIRQETHGSAVVNSAFAHSAPFMSNLGGLSPGKLVATANGKCTAHALASLQDRGKLFISSGQEVYNGMVIGEHARAGDLEVNPCKLKKVTNVRSVLADESFKIAPPVRLGTEELIAYMGEDEMLEVTPLAIRLRKAALDAGERQRMQRSKKKQKQ</sequence>
<dbReference type="FunFam" id="2.40.50.250:FF:000001">
    <property type="entry name" value="GTP-binding protein TypA"/>
    <property type="match status" value="1"/>
</dbReference>
<dbReference type="FunFam" id="3.30.70.240:FF:000002">
    <property type="entry name" value="GTP-binding protein TypA"/>
    <property type="match status" value="1"/>
</dbReference>
<protein>
    <submittedName>
        <fullName evidence="3">MBipA, mitochondrial GTPase BipA/TypA</fullName>
    </submittedName>
</protein>
<dbReference type="InterPro" id="IPR042116">
    <property type="entry name" value="TypA/BipA_C"/>
</dbReference>
<evidence type="ECO:0000259" key="2">
    <source>
        <dbReference type="PROSITE" id="PS51722"/>
    </source>
</evidence>
<dbReference type="Gene3D" id="3.30.70.240">
    <property type="match status" value="1"/>
</dbReference>
<dbReference type="SUPFAM" id="SSF50447">
    <property type="entry name" value="Translation proteins"/>
    <property type="match status" value="1"/>
</dbReference>
<dbReference type="EMBL" id="FN648391">
    <property type="protein sequence ID" value="CBJ30729.1"/>
    <property type="molecule type" value="Genomic_DNA"/>
</dbReference>
<evidence type="ECO:0000313" key="3">
    <source>
        <dbReference type="EMBL" id="CBJ30729.1"/>
    </source>
</evidence>
<dbReference type="InterPro" id="IPR048876">
    <property type="entry name" value="BipA_C"/>
</dbReference>
<dbReference type="Gene3D" id="2.40.50.250">
    <property type="entry name" value="bipa protein"/>
    <property type="match status" value="1"/>
</dbReference>
<dbReference type="GO" id="GO:1990904">
    <property type="term" value="C:ribonucleoprotein complex"/>
    <property type="evidence" value="ECO:0007669"/>
    <property type="project" value="TreeGrafter"/>
</dbReference>
<dbReference type="InterPro" id="IPR031157">
    <property type="entry name" value="G_TR_CS"/>
</dbReference>
<accession>D7FRD8</accession>
<dbReference type="PROSITE" id="PS51722">
    <property type="entry name" value="G_TR_2"/>
    <property type="match status" value="1"/>
</dbReference>
<dbReference type="InterPro" id="IPR000640">
    <property type="entry name" value="EFG_V-like"/>
</dbReference>
<dbReference type="PANTHER" id="PTHR42908">
    <property type="entry name" value="TRANSLATION ELONGATION FACTOR-RELATED"/>
    <property type="match status" value="1"/>
</dbReference>
<dbReference type="NCBIfam" id="TIGR00231">
    <property type="entry name" value="small_GTP"/>
    <property type="match status" value="1"/>
</dbReference>
<dbReference type="STRING" id="2880.D7FRD8"/>
<dbReference type="GO" id="GO:0005829">
    <property type="term" value="C:cytosol"/>
    <property type="evidence" value="ECO:0007669"/>
    <property type="project" value="TreeGrafter"/>
</dbReference>
<dbReference type="GO" id="GO:0009507">
    <property type="term" value="C:chloroplast"/>
    <property type="evidence" value="ECO:0007669"/>
    <property type="project" value="UniProtKB-SubCell"/>
</dbReference>
<dbReference type="Pfam" id="PF21018">
    <property type="entry name" value="BipA_C"/>
    <property type="match status" value="1"/>
</dbReference>
<dbReference type="SMART" id="SM00838">
    <property type="entry name" value="EFG_C"/>
    <property type="match status" value="1"/>
</dbReference>
<reference evidence="3 4" key="1">
    <citation type="journal article" date="2010" name="Nature">
        <title>The Ectocarpus genome and the independent evolution of multicellularity in brown algae.</title>
        <authorList>
            <person name="Cock J.M."/>
            <person name="Sterck L."/>
            <person name="Rouze P."/>
            <person name="Scornet D."/>
            <person name="Allen A.E."/>
            <person name="Amoutzias G."/>
            <person name="Anthouard V."/>
            <person name="Artiguenave F."/>
            <person name="Aury J.M."/>
            <person name="Badger J.H."/>
            <person name="Beszteri B."/>
            <person name="Billiau K."/>
            <person name="Bonnet E."/>
            <person name="Bothwell J.H."/>
            <person name="Bowler C."/>
            <person name="Boyen C."/>
            <person name="Brownlee C."/>
            <person name="Carrano C.J."/>
            <person name="Charrier B."/>
            <person name="Cho G.Y."/>
            <person name="Coelho S.M."/>
            <person name="Collen J."/>
            <person name="Corre E."/>
            <person name="Da Silva C."/>
            <person name="Delage L."/>
            <person name="Delaroque N."/>
            <person name="Dittami S.M."/>
            <person name="Doulbeau S."/>
            <person name="Elias M."/>
            <person name="Farnham G."/>
            <person name="Gachon C.M."/>
            <person name="Gschloessl B."/>
            <person name="Heesch S."/>
            <person name="Jabbari K."/>
            <person name="Jubin C."/>
            <person name="Kawai H."/>
            <person name="Kimura K."/>
            <person name="Kloareg B."/>
            <person name="Kupper F.C."/>
            <person name="Lang D."/>
            <person name="Le Bail A."/>
            <person name="Leblanc C."/>
            <person name="Lerouge P."/>
            <person name="Lohr M."/>
            <person name="Lopez P.J."/>
            <person name="Martens C."/>
            <person name="Maumus F."/>
            <person name="Michel G."/>
            <person name="Miranda-Saavedra D."/>
            <person name="Morales J."/>
            <person name="Moreau H."/>
            <person name="Motomura T."/>
            <person name="Nagasato C."/>
            <person name="Napoli C.A."/>
            <person name="Nelson D.R."/>
            <person name="Nyvall-Collen P."/>
            <person name="Peters A.F."/>
            <person name="Pommier C."/>
            <person name="Potin P."/>
            <person name="Poulain J."/>
            <person name="Quesneville H."/>
            <person name="Read B."/>
            <person name="Rensing S.A."/>
            <person name="Ritter A."/>
            <person name="Rousvoal S."/>
            <person name="Samanta M."/>
            <person name="Samson G."/>
            <person name="Schroeder D.C."/>
            <person name="Segurens B."/>
            <person name="Strittmatter M."/>
            <person name="Tonon T."/>
            <person name="Tregear J.W."/>
            <person name="Valentin K."/>
            <person name="von Dassow P."/>
            <person name="Yamagishi T."/>
            <person name="Van de Peer Y."/>
            <person name="Wincker P."/>
        </authorList>
    </citation>
    <scope>NUCLEOTIDE SEQUENCE [LARGE SCALE GENOMIC DNA]</scope>
    <source>
        <strain evidence="4">Ec32 / CCAP1310/4</strain>
    </source>
</reference>
<gene>
    <name evidence="3" type="primary">MBipA</name>
    <name evidence="3" type="ORF">Esi_0213_0035</name>
</gene>
<dbReference type="SUPFAM" id="SSF52540">
    <property type="entry name" value="P-loop containing nucleoside triphosphate hydrolases"/>
    <property type="match status" value="1"/>
</dbReference>
<dbReference type="Gene3D" id="2.40.30.10">
    <property type="entry name" value="Translation factors"/>
    <property type="match status" value="1"/>
</dbReference>
<dbReference type="InParanoid" id="D7FRD8"/>
<dbReference type="GO" id="GO:0005525">
    <property type="term" value="F:GTP binding"/>
    <property type="evidence" value="ECO:0007669"/>
    <property type="project" value="InterPro"/>
</dbReference>
<dbReference type="PANTHER" id="PTHR42908:SF8">
    <property type="entry name" value="TR-TYPE G DOMAIN-CONTAINING PROTEIN"/>
    <property type="match status" value="1"/>
</dbReference>
<organism evidence="3 4">
    <name type="scientific">Ectocarpus siliculosus</name>
    <name type="common">Brown alga</name>
    <name type="synonym">Conferva siliculosa</name>
    <dbReference type="NCBI Taxonomy" id="2880"/>
    <lineage>
        <taxon>Eukaryota</taxon>
        <taxon>Sar</taxon>
        <taxon>Stramenopiles</taxon>
        <taxon>Ochrophyta</taxon>
        <taxon>PX clade</taxon>
        <taxon>Phaeophyceae</taxon>
        <taxon>Ectocarpales</taxon>
        <taxon>Ectocarpaceae</taxon>
        <taxon>Ectocarpus</taxon>
    </lineage>
</organism>
<dbReference type="InterPro" id="IPR035647">
    <property type="entry name" value="EFG_III/V"/>
</dbReference>
<dbReference type="Proteomes" id="UP000002630">
    <property type="component" value="Linkage Group LG11"/>
</dbReference>
<dbReference type="CDD" id="cd03710">
    <property type="entry name" value="BipA_TypA_C"/>
    <property type="match status" value="1"/>
</dbReference>
<dbReference type="InterPro" id="IPR000795">
    <property type="entry name" value="T_Tr_GTP-bd_dom"/>
</dbReference>
<dbReference type="Pfam" id="PF00009">
    <property type="entry name" value="GTP_EFTU"/>
    <property type="match status" value="1"/>
</dbReference>
<keyword evidence="4" id="KW-1185">Reference proteome</keyword>
<dbReference type="Gene3D" id="3.30.70.870">
    <property type="entry name" value="Elongation Factor G (Translational Gtpase), domain 3"/>
    <property type="match status" value="1"/>
</dbReference>
<dbReference type="CDD" id="cd01891">
    <property type="entry name" value="TypA_BipA"/>
    <property type="match status" value="1"/>
</dbReference>
<dbReference type="InterPro" id="IPR005225">
    <property type="entry name" value="Small_GTP-bd"/>
</dbReference>
<dbReference type="FunCoup" id="D7FRD8">
    <property type="interactions" value="49"/>
</dbReference>
<dbReference type="InterPro" id="IPR009000">
    <property type="entry name" value="Transl_B-barrel_sf"/>
</dbReference>
<dbReference type="OMA" id="MSMLFTI"/>
<evidence type="ECO:0000313" key="4">
    <source>
        <dbReference type="Proteomes" id="UP000002630"/>
    </source>
</evidence>
<dbReference type="OrthoDB" id="364892at2759"/>
<dbReference type="Pfam" id="PF00679">
    <property type="entry name" value="EFG_C"/>
    <property type="match status" value="1"/>
</dbReference>
<dbReference type="EMBL" id="FN649736">
    <property type="protein sequence ID" value="CBJ30729.1"/>
    <property type="molecule type" value="Genomic_DNA"/>
</dbReference>
<dbReference type="PRINTS" id="PR00315">
    <property type="entry name" value="ELONGATNFCT"/>
</dbReference>
<dbReference type="PROSITE" id="PS00301">
    <property type="entry name" value="G_TR_1"/>
    <property type="match status" value="1"/>
</dbReference>
<dbReference type="eggNOG" id="KOG0462">
    <property type="taxonomic scope" value="Eukaryota"/>
</dbReference>
<feature type="domain" description="Tr-type G" evidence="2">
    <location>
        <begin position="59"/>
        <end position="263"/>
    </location>
</feature>
<dbReference type="AlphaFoldDB" id="D7FRD8"/>
<comment type="subcellular location">
    <subcellularLocation>
        <location evidence="1">Plastid</location>
        <location evidence="1">Chloroplast</location>
    </subcellularLocation>
</comment>
<dbReference type="Gene3D" id="3.40.50.300">
    <property type="entry name" value="P-loop containing nucleotide triphosphate hydrolases"/>
    <property type="match status" value="1"/>
</dbReference>
<name>D7FRD8_ECTSI</name>
<dbReference type="InterPro" id="IPR027417">
    <property type="entry name" value="P-loop_NTPase"/>
</dbReference>
<evidence type="ECO:0000256" key="1">
    <source>
        <dbReference type="ARBA" id="ARBA00004229"/>
    </source>
</evidence>
<dbReference type="InterPro" id="IPR035651">
    <property type="entry name" value="BipA_V"/>
</dbReference>
<dbReference type="InterPro" id="IPR047041">
    <property type="entry name" value="BipA_GTP-bd_dom"/>
</dbReference>
<dbReference type="SUPFAM" id="SSF54980">
    <property type="entry name" value="EF-G C-terminal domain-like"/>
    <property type="match status" value="2"/>
</dbReference>
<dbReference type="GO" id="GO:0003924">
    <property type="term" value="F:GTPase activity"/>
    <property type="evidence" value="ECO:0007669"/>
    <property type="project" value="InterPro"/>
</dbReference>
<proteinExistence type="predicted"/>